<dbReference type="SUPFAM" id="SSF52821">
    <property type="entry name" value="Rhodanese/Cell cycle control phosphatase"/>
    <property type="match status" value="1"/>
</dbReference>
<dbReference type="CDD" id="cd01518">
    <property type="entry name" value="RHOD_YceA"/>
    <property type="match status" value="1"/>
</dbReference>
<dbReference type="Pfam" id="PF00581">
    <property type="entry name" value="Rhodanese"/>
    <property type="match status" value="1"/>
</dbReference>
<name>A0A5B8XD93_9RICK</name>
<sequence>MLGKYSFVFMRYAHIYKITAMYNIFKLSESDIEPLQKAIRKVMEENGIKGTMLLGVNEGINGTIAGLPESIDKFYEFIRSNPLISNTEWKESWYDRNPFEKIKVKIKKETVTMRCDANFDFTGKKGPYVKPEDWDEFISRDDVVILDTRNDYEFHIGHFVGSVNPEIDAFRDLPKWLEDNKHLYEGKKLATFCTGGMRCEKLTAWMVQDFYEETYHLEGGILNYFEKTRNKNKKWKGYCFVFDNRIAVDENLEAI</sequence>
<comment type="catalytic activity">
    <reaction evidence="1">
        <text>uridine(34) in tRNA + AH2 + O2 = 5-hydroxyuridine(34) in tRNA + A + H2O</text>
        <dbReference type="Rhea" id="RHEA:64224"/>
        <dbReference type="Rhea" id="RHEA-COMP:11727"/>
        <dbReference type="Rhea" id="RHEA-COMP:13381"/>
        <dbReference type="ChEBI" id="CHEBI:13193"/>
        <dbReference type="ChEBI" id="CHEBI:15377"/>
        <dbReference type="ChEBI" id="CHEBI:15379"/>
        <dbReference type="ChEBI" id="CHEBI:17499"/>
        <dbReference type="ChEBI" id="CHEBI:65315"/>
        <dbReference type="ChEBI" id="CHEBI:136877"/>
    </reaction>
</comment>
<dbReference type="InterPro" id="IPR001763">
    <property type="entry name" value="Rhodanese-like_dom"/>
</dbReference>
<dbReference type="InterPro" id="IPR040503">
    <property type="entry name" value="TRHO_N"/>
</dbReference>
<organism evidence="3 4">
    <name type="scientific">Candidatus Deianiraea vastatrix</name>
    <dbReference type="NCBI Taxonomy" id="2163644"/>
    <lineage>
        <taxon>Bacteria</taxon>
        <taxon>Pseudomonadati</taxon>
        <taxon>Pseudomonadota</taxon>
        <taxon>Alphaproteobacteria</taxon>
        <taxon>Rickettsiales</taxon>
        <taxon>Candidatus Deianiraeaceae</taxon>
        <taxon>Candidatus Deianiraea</taxon>
    </lineage>
</organism>
<feature type="domain" description="Rhodanese" evidence="2">
    <location>
        <begin position="139"/>
        <end position="233"/>
    </location>
</feature>
<dbReference type="Gene3D" id="3.40.250.10">
    <property type="entry name" value="Rhodanese-like domain"/>
    <property type="match status" value="1"/>
</dbReference>
<dbReference type="PANTHER" id="PTHR43268:SF3">
    <property type="entry name" value="RHODANESE-LIKE DOMAIN-CONTAINING PROTEIN 7-RELATED"/>
    <property type="match status" value="1"/>
</dbReference>
<dbReference type="GO" id="GO:0016705">
    <property type="term" value="F:oxidoreductase activity, acting on paired donors, with incorporation or reduction of molecular oxygen"/>
    <property type="evidence" value="ECO:0007669"/>
    <property type="project" value="UniProtKB-UniRule"/>
</dbReference>
<keyword evidence="4" id="KW-1185">Reference proteome</keyword>
<dbReference type="GO" id="GO:0006400">
    <property type="term" value="P:tRNA modification"/>
    <property type="evidence" value="ECO:0007669"/>
    <property type="project" value="UniProtKB-UniRule"/>
</dbReference>
<dbReference type="SMART" id="SM00450">
    <property type="entry name" value="RHOD"/>
    <property type="match status" value="1"/>
</dbReference>
<dbReference type="HAMAP" id="MF_00469">
    <property type="entry name" value="TrhO"/>
    <property type="match status" value="1"/>
</dbReference>
<evidence type="ECO:0000313" key="3">
    <source>
        <dbReference type="EMBL" id="QED23253.1"/>
    </source>
</evidence>
<dbReference type="Proteomes" id="UP000321934">
    <property type="component" value="Chromosome"/>
</dbReference>
<dbReference type="PANTHER" id="PTHR43268">
    <property type="entry name" value="THIOSULFATE SULFURTRANSFERASE/RHODANESE-LIKE DOMAIN-CONTAINING PROTEIN 2"/>
    <property type="match status" value="1"/>
</dbReference>
<dbReference type="EMBL" id="CP029077">
    <property type="protein sequence ID" value="QED23253.1"/>
    <property type="molecule type" value="Genomic_DNA"/>
</dbReference>
<evidence type="ECO:0000313" key="4">
    <source>
        <dbReference type="Proteomes" id="UP000321934"/>
    </source>
</evidence>
<keyword evidence="3" id="KW-0808">Transferase</keyword>
<accession>A0A5B8XD93</accession>
<dbReference type="PROSITE" id="PS50206">
    <property type="entry name" value="RHODANESE_3"/>
    <property type="match status" value="1"/>
</dbReference>
<dbReference type="EC" id="1.14.-.-" evidence="1"/>
<keyword evidence="1" id="KW-0819">tRNA processing</keyword>
<dbReference type="AlphaFoldDB" id="A0A5B8XD93"/>
<dbReference type="Gene3D" id="3.30.70.100">
    <property type="match status" value="1"/>
</dbReference>
<dbReference type="InterPro" id="IPR020936">
    <property type="entry name" value="TrhO"/>
</dbReference>
<comment type="function">
    <text evidence="1">Catalyzes oxygen-dependent 5-hydroxyuridine (ho5U) modification at position 34 in tRNAs.</text>
</comment>
<comment type="similarity">
    <text evidence="1">Belongs to the TrhO family.</text>
</comment>
<evidence type="ECO:0000259" key="2">
    <source>
        <dbReference type="PROSITE" id="PS50206"/>
    </source>
</evidence>
<gene>
    <name evidence="1" type="primary">trhO</name>
    <name evidence="3" type="ORF">Deia_00453</name>
</gene>
<dbReference type="Pfam" id="PF17773">
    <property type="entry name" value="UPF0176_N"/>
    <property type="match status" value="1"/>
</dbReference>
<dbReference type="InterPro" id="IPR036873">
    <property type="entry name" value="Rhodanese-like_dom_sf"/>
</dbReference>
<reference evidence="3 4" key="1">
    <citation type="journal article" date="2019" name="ISME J.">
        <title>Deianiraea, an extracellular bacterium associated with the ciliate Paramecium, suggests an alternative scenario for the evolution of Rickettsiales.</title>
        <authorList>
            <person name="Castelli M."/>
            <person name="Sabaneyeva E."/>
            <person name="Lanzoni O."/>
            <person name="Lebedeva N."/>
            <person name="Floriano A.M."/>
            <person name="Gaiarsa S."/>
            <person name="Benken K."/>
            <person name="Modeo L."/>
            <person name="Bandi C."/>
            <person name="Potekhin A."/>
            <person name="Sassera D."/>
            <person name="Petroni G."/>
        </authorList>
    </citation>
    <scope>NUCLEOTIDE SEQUENCE [LARGE SCALE GENOMIC DNA]</scope>
    <source>
        <strain evidence="3">CyL4-1</strain>
    </source>
</reference>
<protein>
    <recommendedName>
        <fullName evidence="1">tRNA uridine(34) hydroxylase</fullName>
        <ecNumber evidence="1">1.14.-.-</ecNumber>
    </recommendedName>
    <alternativeName>
        <fullName evidence="1">tRNA hydroxylation protein O</fullName>
    </alternativeName>
</protein>
<evidence type="ECO:0000256" key="1">
    <source>
        <dbReference type="HAMAP-Rule" id="MF_00469"/>
    </source>
</evidence>
<keyword evidence="1" id="KW-0560">Oxidoreductase</keyword>
<dbReference type="GO" id="GO:0016740">
    <property type="term" value="F:transferase activity"/>
    <property type="evidence" value="ECO:0007669"/>
    <property type="project" value="UniProtKB-KW"/>
</dbReference>
<proteinExistence type="inferred from homology"/>